<organism evidence="12 13">
    <name type="scientific">Coffea canephora</name>
    <name type="common">Robusta coffee</name>
    <dbReference type="NCBI Taxonomy" id="49390"/>
    <lineage>
        <taxon>Eukaryota</taxon>
        <taxon>Viridiplantae</taxon>
        <taxon>Streptophyta</taxon>
        <taxon>Embryophyta</taxon>
        <taxon>Tracheophyta</taxon>
        <taxon>Spermatophyta</taxon>
        <taxon>Magnoliopsida</taxon>
        <taxon>eudicotyledons</taxon>
        <taxon>Gunneridae</taxon>
        <taxon>Pentapetalae</taxon>
        <taxon>asterids</taxon>
        <taxon>lamiids</taxon>
        <taxon>Gentianales</taxon>
        <taxon>Rubiaceae</taxon>
        <taxon>Ixoroideae</taxon>
        <taxon>Gardenieae complex</taxon>
        <taxon>Bertiereae - Coffeeae clade</taxon>
        <taxon>Coffeeae</taxon>
        <taxon>Coffea</taxon>
    </lineage>
</organism>
<evidence type="ECO:0000256" key="11">
    <source>
        <dbReference type="SAM" id="Phobius"/>
    </source>
</evidence>
<dbReference type="Gene3D" id="1.10.630.10">
    <property type="entry name" value="Cytochrome P450"/>
    <property type="match status" value="1"/>
</dbReference>
<keyword evidence="5" id="KW-0479">Metal-binding</keyword>
<keyword evidence="8" id="KW-0408">Iron</keyword>
<dbReference type="Pfam" id="PF00067">
    <property type="entry name" value="p450"/>
    <property type="match status" value="2"/>
</dbReference>
<dbReference type="PANTHER" id="PTHR24282:SF255">
    <property type="entry name" value="CYTOCHROME P450 72A11-RELATED"/>
    <property type="match status" value="1"/>
</dbReference>
<name>A0A068VFW0_COFCA</name>
<dbReference type="Gene3D" id="1.20.120.990">
    <property type="entry name" value="Glycosyltransferase family 88, C-terminal domain"/>
    <property type="match status" value="1"/>
</dbReference>
<evidence type="ECO:0000256" key="1">
    <source>
        <dbReference type="ARBA" id="ARBA00004370"/>
    </source>
</evidence>
<dbReference type="Gramene" id="CDP19606">
    <property type="protein sequence ID" value="CDP19606"/>
    <property type="gene ID" value="GSCOC_T00000143001"/>
</dbReference>
<dbReference type="PANTHER" id="PTHR24282">
    <property type="entry name" value="CYTOCHROME P450 FAMILY MEMBER"/>
    <property type="match status" value="1"/>
</dbReference>
<dbReference type="Proteomes" id="UP000295252">
    <property type="component" value="Unassembled WGS sequence"/>
</dbReference>
<feature type="transmembrane region" description="Helical" evidence="11">
    <location>
        <begin position="108"/>
        <end position="131"/>
    </location>
</feature>
<protein>
    <submittedName>
        <fullName evidence="12">DH200=94 genomic scaffold, scaffold_566</fullName>
    </submittedName>
</protein>
<dbReference type="GO" id="GO:0005506">
    <property type="term" value="F:iron ion binding"/>
    <property type="evidence" value="ECO:0007669"/>
    <property type="project" value="InterPro"/>
</dbReference>
<sequence length="227" mass="26152">MLEEAKSKPVSLTDDIFPRIMPLINETMQHKGKNSFFWLGPRPAMVILDPEQVKEVFAKNFTYQKPQPNPISKLLALGLASLDTEKWAKHRRLFNPAFHVEKLKTWDWLVFGICIIQMYLFGYCYFAYSFVPTKRSKRMQKIFKEVNSLVMGIISERLKEFQTGEATSDDLLGILLESNLNKIRQHGNKNGMSLEEVIEECKLFYLAGQETTSGLLVGTLILLSQHF</sequence>
<keyword evidence="13" id="KW-1185">Reference proteome</keyword>
<keyword evidence="3" id="KW-0349">Heme</keyword>
<dbReference type="GO" id="GO:0020037">
    <property type="term" value="F:heme binding"/>
    <property type="evidence" value="ECO:0007669"/>
    <property type="project" value="InterPro"/>
</dbReference>
<evidence type="ECO:0000256" key="3">
    <source>
        <dbReference type="ARBA" id="ARBA00022617"/>
    </source>
</evidence>
<keyword evidence="4 11" id="KW-0812">Transmembrane</keyword>
<evidence type="ECO:0000256" key="5">
    <source>
        <dbReference type="ARBA" id="ARBA00022723"/>
    </source>
</evidence>
<comment type="subcellular location">
    <subcellularLocation>
        <location evidence="1">Membrane</location>
    </subcellularLocation>
</comment>
<dbReference type="GO" id="GO:0016705">
    <property type="term" value="F:oxidoreductase activity, acting on paired donors, with incorporation or reduction of molecular oxygen"/>
    <property type="evidence" value="ECO:0007669"/>
    <property type="project" value="InterPro"/>
</dbReference>
<dbReference type="InterPro" id="IPR036396">
    <property type="entry name" value="Cyt_P450_sf"/>
</dbReference>
<comment type="similarity">
    <text evidence="2">Belongs to the cytochrome P450 family.</text>
</comment>
<keyword evidence="7" id="KW-0560">Oxidoreductase</keyword>
<evidence type="ECO:0000256" key="8">
    <source>
        <dbReference type="ARBA" id="ARBA00023004"/>
    </source>
</evidence>
<dbReference type="GO" id="GO:0016020">
    <property type="term" value="C:membrane"/>
    <property type="evidence" value="ECO:0007669"/>
    <property type="project" value="UniProtKB-SubCell"/>
</dbReference>
<evidence type="ECO:0000256" key="9">
    <source>
        <dbReference type="ARBA" id="ARBA00023033"/>
    </source>
</evidence>
<dbReference type="InParanoid" id="A0A068VFW0"/>
<evidence type="ECO:0000256" key="6">
    <source>
        <dbReference type="ARBA" id="ARBA00022989"/>
    </source>
</evidence>
<reference evidence="13" key="1">
    <citation type="journal article" date="2014" name="Science">
        <title>The coffee genome provides insight into the convergent evolution of caffeine biosynthesis.</title>
        <authorList>
            <person name="Denoeud F."/>
            <person name="Carretero-Paulet L."/>
            <person name="Dereeper A."/>
            <person name="Droc G."/>
            <person name="Guyot R."/>
            <person name="Pietrella M."/>
            <person name="Zheng C."/>
            <person name="Alberti A."/>
            <person name="Anthony F."/>
            <person name="Aprea G."/>
            <person name="Aury J.M."/>
            <person name="Bento P."/>
            <person name="Bernard M."/>
            <person name="Bocs S."/>
            <person name="Campa C."/>
            <person name="Cenci A."/>
            <person name="Combes M.C."/>
            <person name="Crouzillat D."/>
            <person name="Da Silva C."/>
            <person name="Daddiego L."/>
            <person name="De Bellis F."/>
            <person name="Dussert S."/>
            <person name="Garsmeur O."/>
            <person name="Gayraud T."/>
            <person name="Guignon V."/>
            <person name="Jahn K."/>
            <person name="Jamilloux V."/>
            <person name="Joet T."/>
            <person name="Labadie K."/>
            <person name="Lan T."/>
            <person name="Leclercq J."/>
            <person name="Lepelley M."/>
            <person name="Leroy T."/>
            <person name="Li L.T."/>
            <person name="Librado P."/>
            <person name="Lopez L."/>
            <person name="Munoz A."/>
            <person name="Noel B."/>
            <person name="Pallavicini A."/>
            <person name="Perrotta G."/>
            <person name="Poncet V."/>
            <person name="Pot D."/>
            <person name="Priyono X."/>
            <person name="Rigoreau M."/>
            <person name="Rouard M."/>
            <person name="Rozas J."/>
            <person name="Tranchant-Dubreuil C."/>
            <person name="VanBuren R."/>
            <person name="Zhang Q."/>
            <person name="Andrade A.C."/>
            <person name="Argout X."/>
            <person name="Bertrand B."/>
            <person name="de Kochko A."/>
            <person name="Graziosi G."/>
            <person name="Henry R.J."/>
            <person name="Jayarama X."/>
            <person name="Ming R."/>
            <person name="Nagai C."/>
            <person name="Rounsley S."/>
            <person name="Sankoff D."/>
            <person name="Giuliano G."/>
            <person name="Albert V.A."/>
            <person name="Wincker P."/>
            <person name="Lashermes P."/>
        </authorList>
    </citation>
    <scope>NUCLEOTIDE SEQUENCE [LARGE SCALE GENOMIC DNA]</scope>
    <source>
        <strain evidence="13">cv. DH200-94</strain>
    </source>
</reference>
<dbReference type="STRING" id="49390.A0A068VFW0"/>
<dbReference type="GO" id="GO:0004497">
    <property type="term" value="F:monooxygenase activity"/>
    <property type="evidence" value="ECO:0007669"/>
    <property type="project" value="UniProtKB-KW"/>
</dbReference>
<dbReference type="PhylomeDB" id="A0A068VFW0"/>
<dbReference type="InterPro" id="IPR001128">
    <property type="entry name" value="Cyt_P450"/>
</dbReference>
<evidence type="ECO:0000256" key="4">
    <source>
        <dbReference type="ARBA" id="ARBA00022692"/>
    </source>
</evidence>
<evidence type="ECO:0000256" key="7">
    <source>
        <dbReference type="ARBA" id="ARBA00023002"/>
    </source>
</evidence>
<proteinExistence type="inferred from homology"/>
<evidence type="ECO:0000313" key="12">
    <source>
        <dbReference type="EMBL" id="CDP19606.1"/>
    </source>
</evidence>
<accession>A0A068VFW0</accession>
<evidence type="ECO:0000313" key="13">
    <source>
        <dbReference type="Proteomes" id="UP000295252"/>
    </source>
</evidence>
<evidence type="ECO:0000256" key="2">
    <source>
        <dbReference type="ARBA" id="ARBA00010617"/>
    </source>
</evidence>
<gene>
    <name evidence="12" type="ORF">GSCOC_T00000143001</name>
</gene>
<keyword evidence="10 11" id="KW-0472">Membrane</keyword>
<dbReference type="SUPFAM" id="SSF48264">
    <property type="entry name" value="Cytochrome P450"/>
    <property type="match status" value="1"/>
</dbReference>
<dbReference type="AlphaFoldDB" id="A0A068VFW0"/>
<dbReference type="InterPro" id="IPR050665">
    <property type="entry name" value="Cytochrome_P450_Monooxygen"/>
</dbReference>
<keyword evidence="9" id="KW-0503">Monooxygenase</keyword>
<evidence type="ECO:0000256" key="10">
    <source>
        <dbReference type="ARBA" id="ARBA00023136"/>
    </source>
</evidence>
<dbReference type="OrthoDB" id="1470350at2759"/>
<keyword evidence="6 11" id="KW-1133">Transmembrane helix</keyword>
<dbReference type="OMA" id="EIRECWE"/>
<dbReference type="EMBL" id="HG739650">
    <property type="protein sequence ID" value="CDP19606.1"/>
    <property type="molecule type" value="Genomic_DNA"/>
</dbReference>